<dbReference type="EMBL" id="JAUHLI010000013">
    <property type="protein sequence ID" value="MEE2002427.1"/>
    <property type="molecule type" value="Genomic_DNA"/>
</dbReference>
<organism evidence="2 3">
    <name type="scientific">Alkalimonas cellulosilytica</name>
    <dbReference type="NCBI Taxonomy" id="3058395"/>
    <lineage>
        <taxon>Bacteria</taxon>
        <taxon>Pseudomonadati</taxon>
        <taxon>Pseudomonadota</taxon>
        <taxon>Gammaproteobacteria</taxon>
        <taxon>Alkalimonas</taxon>
    </lineage>
</organism>
<reference evidence="2 3" key="1">
    <citation type="submission" date="2023-07" db="EMBL/GenBank/DDBJ databases">
        <title>Alkalimonas sp., MEB108 novel, alkaliphilic bacterium isolated from Lonar Lake, India.</title>
        <authorList>
            <person name="Joshi A."/>
            <person name="Thite S."/>
        </authorList>
    </citation>
    <scope>NUCLEOTIDE SEQUENCE [LARGE SCALE GENOMIC DNA]</scope>
    <source>
        <strain evidence="2 3">MEB108</strain>
    </source>
</reference>
<keyword evidence="1" id="KW-1133">Transmembrane helix</keyword>
<evidence type="ECO:0000313" key="2">
    <source>
        <dbReference type="EMBL" id="MEE2002427.1"/>
    </source>
</evidence>
<keyword evidence="1" id="KW-0472">Membrane</keyword>
<gene>
    <name evidence="2" type="ORF">QWY20_13265</name>
</gene>
<evidence type="ECO:0008006" key="4">
    <source>
        <dbReference type="Google" id="ProtNLM"/>
    </source>
</evidence>
<name>A0ABU7J7I6_9GAMM</name>
<keyword evidence="1" id="KW-0812">Transmembrane</keyword>
<dbReference type="RefSeq" id="WP_330129495.1">
    <property type="nucleotide sequence ID" value="NZ_JAUHLI010000013.1"/>
</dbReference>
<sequence length="135" mass="15523">MKKILFYVIAIIITYIIYNKFSPDQNHSSSSPVEPREKSASEIFQENLKLESSWRLNGFGNVFMLSGTIENKNPTRAADVMVRCTTYGQTNSALNRVSHIFRVYIEPDQVYSFKDVNMGIVDKQSQRANCRILTF</sequence>
<comment type="caution">
    <text evidence="2">The sequence shown here is derived from an EMBL/GenBank/DDBJ whole genome shotgun (WGS) entry which is preliminary data.</text>
</comment>
<evidence type="ECO:0000256" key="1">
    <source>
        <dbReference type="SAM" id="Phobius"/>
    </source>
</evidence>
<evidence type="ECO:0000313" key="3">
    <source>
        <dbReference type="Proteomes" id="UP001336314"/>
    </source>
</evidence>
<accession>A0ABU7J7I6</accession>
<feature type="transmembrane region" description="Helical" evidence="1">
    <location>
        <begin position="5"/>
        <end position="21"/>
    </location>
</feature>
<keyword evidence="3" id="KW-1185">Reference proteome</keyword>
<protein>
    <recommendedName>
        <fullName evidence="4">Lipoprotein</fullName>
    </recommendedName>
</protein>
<proteinExistence type="predicted"/>
<dbReference type="Proteomes" id="UP001336314">
    <property type="component" value="Unassembled WGS sequence"/>
</dbReference>